<evidence type="ECO:0000313" key="6">
    <source>
        <dbReference type="Proteomes" id="UP001162880"/>
    </source>
</evidence>
<reference evidence="5" key="1">
    <citation type="submission" date="2022-03" db="EMBL/GenBank/DDBJ databases">
        <title>Identification of a novel bacterium isolated from mangrove sediments.</title>
        <authorList>
            <person name="Pan X."/>
        </authorList>
    </citation>
    <scope>NUCLEOTIDE SEQUENCE</scope>
    <source>
        <strain evidence="5">B2580</strain>
    </source>
</reference>
<organism evidence="5 6">
    <name type="scientific">Novosphingobium album</name>
    <name type="common">ex Hu et al. 2023</name>
    <dbReference type="NCBI Taxonomy" id="2930093"/>
    <lineage>
        <taxon>Bacteria</taxon>
        <taxon>Pseudomonadati</taxon>
        <taxon>Pseudomonadota</taxon>
        <taxon>Alphaproteobacteria</taxon>
        <taxon>Sphingomonadales</taxon>
        <taxon>Sphingomonadaceae</taxon>
        <taxon>Novosphingobium</taxon>
    </lineage>
</organism>
<evidence type="ECO:0000256" key="1">
    <source>
        <dbReference type="ARBA" id="ARBA00006814"/>
    </source>
</evidence>
<accession>A0ABT0AYQ1</accession>
<keyword evidence="4" id="KW-0378">Hydrolase</keyword>
<dbReference type="GO" id="GO:0008233">
    <property type="term" value="F:peptidase activity"/>
    <property type="evidence" value="ECO:0007669"/>
    <property type="project" value="UniProtKB-KW"/>
</dbReference>
<dbReference type="InterPro" id="IPR000671">
    <property type="entry name" value="Peptidase_A31"/>
</dbReference>
<dbReference type="CDD" id="cd00518">
    <property type="entry name" value="H2MP"/>
    <property type="match status" value="1"/>
</dbReference>
<keyword evidence="6" id="KW-1185">Reference proteome</keyword>
<sequence length="178" mass="18359">MHFLLDAFPEAVGAPFVTGAARRVLVLCIGNPDRGDDGAGPAVAKALAGALPPDATLMTRSGDMLAMIEDWDGFDALVCVDAAAGGSEPGRIHRIDLAEEELPRDMAFLSSHAFGLGEGIALARTLGLAPPVIIVFAIEGLCFDGGTQMSPPIAAAVAPVAGQIIAEVARLQEREHHA</sequence>
<evidence type="ECO:0000256" key="4">
    <source>
        <dbReference type="ARBA" id="ARBA00022801"/>
    </source>
</evidence>
<dbReference type="PANTHER" id="PTHR30302:SF1">
    <property type="entry name" value="HYDROGENASE 2 MATURATION PROTEASE"/>
    <property type="match status" value="1"/>
</dbReference>
<evidence type="ECO:0000313" key="5">
    <source>
        <dbReference type="EMBL" id="MCJ2177811.1"/>
    </source>
</evidence>
<dbReference type="NCBIfam" id="TIGR00072">
    <property type="entry name" value="hydrog_prot"/>
    <property type="match status" value="1"/>
</dbReference>
<gene>
    <name evidence="5" type="ORF">MTR64_04495</name>
</gene>
<dbReference type="EMBL" id="JALHLE010000005">
    <property type="protein sequence ID" value="MCJ2177811.1"/>
    <property type="molecule type" value="Genomic_DNA"/>
</dbReference>
<evidence type="ECO:0000256" key="2">
    <source>
        <dbReference type="ARBA" id="ARBA00022670"/>
    </source>
</evidence>
<dbReference type="Pfam" id="PF01750">
    <property type="entry name" value="HycI"/>
    <property type="match status" value="1"/>
</dbReference>
<dbReference type="GO" id="GO:0006508">
    <property type="term" value="P:proteolysis"/>
    <property type="evidence" value="ECO:0007669"/>
    <property type="project" value="UniProtKB-KW"/>
</dbReference>
<dbReference type="Proteomes" id="UP001162880">
    <property type="component" value="Unassembled WGS sequence"/>
</dbReference>
<dbReference type="SUPFAM" id="SSF53163">
    <property type="entry name" value="HybD-like"/>
    <property type="match status" value="1"/>
</dbReference>
<keyword evidence="3" id="KW-0064">Aspartyl protease</keyword>
<keyword evidence="2 5" id="KW-0645">Protease</keyword>
<protein>
    <submittedName>
        <fullName evidence="5">Hydrogenase maturation protease</fullName>
    </submittedName>
</protein>
<proteinExistence type="inferred from homology"/>
<dbReference type="InterPro" id="IPR023430">
    <property type="entry name" value="Pept_HybD-like_dom_sf"/>
</dbReference>
<comment type="similarity">
    <text evidence="1">Belongs to the peptidase A31 family.</text>
</comment>
<evidence type="ECO:0000256" key="3">
    <source>
        <dbReference type="ARBA" id="ARBA00022750"/>
    </source>
</evidence>
<dbReference type="Gene3D" id="3.40.50.1450">
    <property type="entry name" value="HybD-like"/>
    <property type="match status" value="1"/>
</dbReference>
<dbReference type="PANTHER" id="PTHR30302">
    <property type="entry name" value="HYDROGENASE 1 MATURATION PROTEASE"/>
    <property type="match status" value="1"/>
</dbReference>
<comment type="caution">
    <text evidence="5">The sequence shown here is derived from an EMBL/GenBank/DDBJ whole genome shotgun (WGS) entry which is preliminary data.</text>
</comment>
<name>A0ABT0AYQ1_9SPHN</name>